<dbReference type="RefSeq" id="XP_024393113.1">
    <property type="nucleotide sequence ID" value="XM_024537345.2"/>
</dbReference>
<evidence type="ECO:0000313" key="4">
    <source>
        <dbReference type="Proteomes" id="UP000006727"/>
    </source>
</evidence>
<proteinExistence type="predicted"/>
<dbReference type="Gramene" id="Pp3c13_12420V3.1">
    <property type="protein sequence ID" value="Pp3c13_12420V3.1"/>
    <property type="gene ID" value="Pp3c13_12420"/>
</dbReference>
<dbReference type="EMBL" id="ABEU02000013">
    <property type="protein sequence ID" value="PNR42449.1"/>
    <property type="molecule type" value="Genomic_DNA"/>
</dbReference>
<feature type="compositionally biased region" description="Basic residues" evidence="1">
    <location>
        <begin position="175"/>
        <end position="187"/>
    </location>
</feature>
<dbReference type="Gramene" id="Pp3c13_12420V3.2">
    <property type="protein sequence ID" value="Pp3c13_12420V3.2"/>
    <property type="gene ID" value="Pp3c13_12420"/>
</dbReference>
<gene>
    <name evidence="3" type="primary">LOC112290722</name>
    <name evidence="2" type="ORF">PHYPA_017278</name>
</gene>
<dbReference type="HOGENOM" id="CLU_1456771_0_0_1"/>
<dbReference type="EnsemblPlants" id="Pp3c13_12420V3.1">
    <property type="protein sequence ID" value="Pp3c13_12420V3.1"/>
    <property type="gene ID" value="Pp3c13_12420"/>
</dbReference>
<dbReference type="Proteomes" id="UP000006727">
    <property type="component" value="Chromosome 13"/>
</dbReference>
<evidence type="ECO:0008006" key="5">
    <source>
        <dbReference type="Google" id="ProtNLM"/>
    </source>
</evidence>
<feature type="region of interest" description="Disordered" evidence="1">
    <location>
        <begin position="164"/>
        <end position="187"/>
    </location>
</feature>
<organism evidence="2">
    <name type="scientific">Physcomitrium patens</name>
    <name type="common">Spreading-leaved earth moss</name>
    <name type="synonym">Physcomitrella patens</name>
    <dbReference type="NCBI Taxonomy" id="3218"/>
    <lineage>
        <taxon>Eukaryota</taxon>
        <taxon>Viridiplantae</taxon>
        <taxon>Streptophyta</taxon>
        <taxon>Embryophyta</taxon>
        <taxon>Bryophyta</taxon>
        <taxon>Bryophytina</taxon>
        <taxon>Bryopsida</taxon>
        <taxon>Funariidae</taxon>
        <taxon>Funariales</taxon>
        <taxon>Funariaceae</taxon>
        <taxon>Physcomitrium</taxon>
    </lineage>
</organism>
<evidence type="ECO:0000313" key="2">
    <source>
        <dbReference type="EMBL" id="PNR42449.1"/>
    </source>
</evidence>
<dbReference type="PaxDb" id="3218-PP1S5_172V6.1"/>
<dbReference type="PANTHER" id="PTHR33790:SF1">
    <property type="entry name" value="PROTEIN EARLY RESPONSIVE TO DEHYDRATION 15"/>
    <property type="match status" value="1"/>
</dbReference>
<dbReference type="Pfam" id="PF07145">
    <property type="entry name" value="PAM2"/>
    <property type="match status" value="1"/>
</dbReference>
<dbReference type="GeneID" id="112290722"/>
<protein>
    <recommendedName>
        <fullName evidence="5">Ataxin-2 C-terminal domain-containing protein</fullName>
    </recommendedName>
</protein>
<dbReference type="EnsemblPlants" id="Pp3c13_12420V3.2">
    <property type="protein sequence ID" value="Pp3c13_12420V3.2"/>
    <property type="gene ID" value="Pp3c13_12420"/>
</dbReference>
<dbReference type="AlphaFoldDB" id="A9REU8"/>
<reference evidence="3" key="3">
    <citation type="submission" date="2020-12" db="UniProtKB">
        <authorList>
            <consortium name="EnsemblPlants"/>
        </authorList>
    </citation>
    <scope>IDENTIFICATION</scope>
</reference>
<evidence type="ECO:0000256" key="1">
    <source>
        <dbReference type="SAM" id="MobiDB-lite"/>
    </source>
</evidence>
<accession>A9REU8</accession>
<reference evidence="2 4" key="1">
    <citation type="journal article" date="2008" name="Science">
        <title>The Physcomitrella genome reveals evolutionary insights into the conquest of land by plants.</title>
        <authorList>
            <person name="Rensing S."/>
            <person name="Lang D."/>
            <person name="Zimmer A."/>
            <person name="Terry A."/>
            <person name="Salamov A."/>
            <person name="Shapiro H."/>
            <person name="Nishiyama T."/>
            <person name="Perroud P.-F."/>
            <person name="Lindquist E."/>
            <person name="Kamisugi Y."/>
            <person name="Tanahashi T."/>
            <person name="Sakakibara K."/>
            <person name="Fujita T."/>
            <person name="Oishi K."/>
            <person name="Shin-I T."/>
            <person name="Kuroki Y."/>
            <person name="Toyoda A."/>
            <person name="Suzuki Y."/>
            <person name="Hashimoto A."/>
            <person name="Yamaguchi K."/>
            <person name="Sugano A."/>
            <person name="Kohara Y."/>
            <person name="Fujiyama A."/>
            <person name="Anterola A."/>
            <person name="Aoki S."/>
            <person name="Ashton N."/>
            <person name="Barbazuk W.B."/>
            <person name="Barker E."/>
            <person name="Bennetzen J."/>
            <person name="Bezanilla M."/>
            <person name="Blankenship R."/>
            <person name="Cho S.H."/>
            <person name="Dutcher S."/>
            <person name="Estelle M."/>
            <person name="Fawcett J.A."/>
            <person name="Gundlach H."/>
            <person name="Hanada K."/>
            <person name="Heyl A."/>
            <person name="Hicks K.A."/>
            <person name="Hugh J."/>
            <person name="Lohr M."/>
            <person name="Mayer K."/>
            <person name="Melkozernov A."/>
            <person name="Murata T."/>
            <person name="Nelson D."/>
            <person name="Pils B."/>
            <person name="Prigge M."/>
            <person name="Reiss B."/>
            <person name="Renner T."/>
            <person name="Rombauts S."/>
            <person name="Rushton P."/>
            <person name="Sanderfoot A."/>
            <person name="Schween G."/>
            <person name="Shiu S.-H."/>
            <person name="Stueber K."/>
            <person name="Theodoulou F.L."/>
            <person name="Tu H."/>
            <person name="Van de Peer Y."/>
            <person name="Verrier P.J."/>
            <person name="Waters E."/>
            <person name="Wood A."/>
            <person name="Yang L."/>
            <person name="Cove D."/>
            <person name="Cuming A."/>
            <person name="Hasebe M."/>
            <person name="Lucas S."/>
            <person name="Mishler D.B."/>
            <person name="Reski R."/>
            <person name="Grigoriev I."/>
            <person name="Quatrano R.S."/>
            <person name="Boore J.L."/>
        </authorList>
    </citation>
    <scope>NUCLEOTIDE SEQUENCE [LARGE SCALE GENOMIC DNA]</scope>
    <source>
        <strain evidence="3 4">cv. Gransden 2004</strain>
    </source>
</reference>
<dbReference type="PANTHER" id="PTHR33790">
    <property type="entry name" value="OS05G0344200 PROTEIN"/>
    <property type="match status" value="1"/>
</dbReference>
<sequence length="187" mass="21609">MGMETTPPPLMSTLNPNASEFIPAALRVRAELSKTTPADVVILPPTVDHVVTEPYSLEWWHFMETDLAFRQQYFSMCSSEHERTFLSEELDVSADSDDFFSYQEELVLREEEEELARNLAHIDFYSDEDLSLTATNSCKDVKSLKPQPQVPWSKNFNQYQNKAMSYRGGPPRKANTYHRIHQPRSDM</sequence>
<keyword evidence="4" id="KW-1185">Reference proteome</keyword>
<dbReference type="OrthoDB" id="10515896at2759"/>
<reference evidence="2 4" key="2">
    <citation type="journal article" date="2018" name="Plant J.">
        <title>The Physcomitrella patens chromosome-scale assembly reveals moss genome structure and evolution.</title>
        <authorList>
            <person name="Lang D."/>
            <person name="Ullrich K.K."/>
            <person name="Murat F."/>
            <person name="Fuchs J."/>
            <person name="Jenkins J."/>
            <person name="Haas F.B."/>
            <person name="Piednoel M."/>
            <person name="Gundlach H."/>
            <person name="Van Bel M."/>
            <person name="Meyberg R."/>
            <person name="Vives C."/>
            <person name="Morata J."/>
            <person name="Symeonidi A."/>
            <person name="Hiss M."/>
            <person name="Muchero W."/>
            <person name="Kamisugi Y."/>
            <person name="Saleh O."/>
            <person name="Blanc G."/>
            <person name="Decker E.L."/>
            <person name="van Gessel N."/>
            <person name="Grimwood J."/>
            <person name="Hayes R.D."/>
            <person name="Graham S.W."/>
            <person name="Gunter L.E."/>
            <person name="McDaniel S.F."/>
            <person name="Hoernstein S.N.W."/>
            <person name="Larsson A."/>
            <person name="Li F.W."/>
            <person name="Perroud P.F."/>
            <person name="Phillips J."/>
            <person name="Ranjan P."/>
            <person name="Rokshar D.S."/>
            <person name="Rothfels C.J."/>
            <person name="Schneider L."/>
            <person name="Shu S."/>
            <person name="Stevenson D.W."/>
            <person name="Thummler F."/>
            <person name="Tillich M."/>
            <person name="Villarreal Aguilar J.C."/>
            <person name="Widiez T."/>
            <person name="Wong G.K."/>
            <person name="Wymore A."/>
            <person name="Zhang Y."/>
            <person name="Zimmer A.D."/>
            <person name="Quatrano R.S."/>
            <person name="Mayer K.F.X."/>
            <person name="Goodstein D."/>
            <person name="Casacuberta J.M."/>
            <person name="Vandepoele K."/>
            <person name="Reski R."/>
            <person name="Cuming A.C."/>
            <person name="Tuskan G.A."/>
            <person name="Maumus F."/>
            <person name="Salse J."/>
            <person name="Schmutz J."/>
            <person name="Rensing S.A."/>
        </authorList>
    </citation>
    <scope>NUCLEOTIDE SEQUENCE [LARGE SCALE GENOMIC DNA]</scope>
    <source>
        <strain evidence="3 4">cv. Gransden 2004</strain>
    </source>
</reference>
<name>A9REU8_PHYPA</name>
<dbReference type="InterPro" id="IPR040414">
    <property type="entry name" value="CID1/CID2"/>
</dbReference>
<dbReference type="InterPro" id="IPR009818">
    <property type="entry name" value="PAM2_motif"/>
</dbReference>
<evidence type="ECO:0000313" key="3">
    <source>
        <dbReference type="EnsemblPlants" id="Pp3c13_12420V3.1"/>
    </source>
</evidence>